<protein>
    <submittedName>
        <fullName evidence="1">Uncharacterized protein</fullName>
    </submittedName>
</protein>
<accession>A0ACC0E1H6</accession>
<proteinExistence type="predicted"/>
<organism evidence="1 2">
    <name type="scientific">Puccinia striiformis f. sp. tritici</name>
    <dbReference type="NCBI Taxonomy" id="168172"/>
    <lineage>
        <taxon>Eukaryota</taxon>
        <taxon>Fungi</taxon>
        <taxon>Dikarya</taxon>
        <taxon>Basidiomycota</taxon>
        <taxon>Pucciniomycotina</taxon>
        <taxon>Pucciniomycetes</taxon>
        <taxon>Pucciniales</taxon>
        <taxon>Pucciniaceae</taxon>
        <taxon>Puccinia</taxon>
    </lineage>
</organism>
<name>A0ACC0E1H6_9BASI</name>
<gene>
    <name evidence="1" type="ORF">MJO28_012523</name>
</gene>
<reference evidence="2" key="1">
    <citation type="journal article" date="2018" name="BMC Genomics">
        <title>Genomic insights into host adaptation between the wheat stripe rust pathogen (Puccinia striiformis f. sp. tritici) and the barley stripe rust pathogen (Puccinia striiformis f. sp. hordei).</title>
        <authorList>
            <person name="Xia C."/>
            <person name="Wang M."/>
            <person name="Yin C."/>
            <person name="Cornejo O.E."/>
            <person name="Hulbert S.H."/>
            <person name="Chen X."/>
        </authorList>
    </citation>
    <scope>NUCLEOTIDE SEQUENCE [LARGE SCALE GENOMIC DNA]</scope>
    <source>
        <strain evidence="2">93-210</strain>
    </source>
</reference>
<dbReference type="EMBL" id="CM045876">
    <property type="protein sequence ID" value="KAI7942496.1"/>
    <property type="molecule type" value="Genomic_DNA"/>
</dbReference>
<evidence type="ECO:0000313" key="2">
    <source>
        <dbReference type="Proteomes" id="UP001060170"/>
    </source>
</evidence>
<keyword evidence="2" id="KW-1185">Reference proteome</keyword>
<dbReference type="Proteomes" id="UP001060170">
    <property type="component" value="Chromosome 12"/>
</dbReference>
<comment type="caution">
    <text evidence="1">The sequence shown here is derived from an EMBL/GenBank/DDBJ whole genome shotgun (WGS) entry which is preliminary data.</text>
</comment>
<sequence length="419" mass="48114">MVDISPHKALFQRGKQLQREADRVMKGFKKLFDRWLIVNMNGGKPPKDTLIDLSPRQIRSRQDHIKRLNSILLPDLQQQMSILSKALHPPNHVWNNMSARFDNLLNIQSEFSRILSAILSATKSISRRRDLQSIATEDHCLKEFKYYMISNLEGRVECLFFFIGAMLNQARTIIEELNPMPNCTKQYQSDYSQSKEGMAVHLVHCGIEDTFEALNKSDLDLAQRNWAHLLDRLEGKGLGKLMIMLDRTPTTDSNVERRSWDPAPVRKLVHEPVIYLAKSSIPLFKLSRIFLQKLSKRGMSQIRFPVYTTMSSDQLQSLADFPLRVSGELEALLSALDKADTSYGVATIHEIEKIAESIKPIFESAWLLALHHIVPLIPDTNDSPTQNYWKNWLIMWNTQFDLAISKFIHAAKAFEDTAV</sequence>
<evidence type="ECO:0000313" key="1">
    <source>
        <dbReference type="EMBL" id="KAI7942496.1"/>
    </source>
</evidence>
<reference evidence="1 2" key="3">
    <citation type="journal article" date="2022" name="Microbiol. Spectr.">
        <title>Folding features and dynamics of 3D genome architecture in plant fungal pathogens.</title>
        <authorList>
            <person name="Xia C."/>
        </authorList>
    </citation>
    <scope>NUCLEOTIDE SEQUENCE [LARGE SCALE GENOMIC DNA]</scope>
    <source>
        <strain evidence="1 2">93-210</strain>
    </source>
</reference>
<reference evidence="2" key="2">
    <citation type="journal article" date="2018" name="Mol. Plant Microbe Interact.">
        <title>Genome sequence resources for the wheat stripe rust pathogen (Puccinia striiformis f. sp. tritici) and the barley stripe rust pathogen (Puccinia striiformis f. sp. hordei).</title>
        <authorList>
            <person name="Xia C."/>
            <person name="Wang M."/>
            <person name="Yin C."/>
            <person name="Cornejo O.E."/>
            <person name="Hulbert S.H."/>
            <person name="Chen X."/>
        </authorList>
    </citation>
    <scope>NUCLEOTIDE SEQUENCE [LARGE SCALE GENOMIC DNA]</scope>
    <source>
        <strain evidence="2">93-210</strain>
    </source>
</reference>